<dbReference type="PANTHER" id="PTHR20967">
    <property type="entry name" value="PROHORMONE-4"/>
    <property type="match status" value="1"/>
</dbReference>
<feature type="non-terminal residue" evidence="1">
    <location>
        <position position="1"/>
    </location>
</feature>
<gene>
    <name evidence="1" type="primary">PROH4</name>
    <name evidence="1" type="ORF">AVEN_157281_1</name>
</gene>
<evidence type="ECO:0000313" key="1">
    <source>
        <dbReference type="EMBL" id="GBO41237.1"/>
    </source>
</evidence>
<dbReference type="PANTHER" id="PTHR20967:SF0">
    <property type="entry name" value="PROHORMONE-4"/>
    <property type="match status" value="1"/>
</dbReference>
<accession>A0A4Y2WZ92</accession>
<evidence type="ECO:0000313" key="2">
    <source>
        <dbReference type="Proteomes" id="UP000499080"/>
    </source>
</evidence>
<name>A0A4Y2WZ92_ARAVE</name>
<dbReference type="OrthoDB" id="6495473at2759"/>
<dbReference type="EMBL" id="BGPR01066803">
    <property type="protein sequence ID" value="GBO41237.1"/>
    <property type="molecule type" value="Genomic_DNA"/>
</dbReference>
<reference evidence="1 2" key="1">
    <citation type="journal article" date="2019" name="Sci. Rep.">
        <title>Orb-weaving spider Araneus ventricosus genome elucidates the spidroin gene catalogue.</title>
        <authorList>
            <person name="Kono N."/>
            <person name="Nakamura H."/>
            <person name="Ohtoshi R."/>
            <person name="Moran D.A.P."/>
            <person name="Shinohara A."/>
            <person name="Yoshida Y."/>
            <person name="Fujiwara M."/>
            <person name="Mori M."/>
            <person name="Tomita M."/>
            <person name="Arakawa K."/>
        </authorList>
    </citation>
    <scope>NUCLEOTIDE SEQUENCE [LARGE SCALE GENOMIC DNA]</scope>
</reference>
<organism evidence="1 2">
    <name type="scientific">Araneus ventricosus</name>
    <name type="common">Orbweaver spider</name>
    <name type="synonym">Epeira ventricosa</name>
    <dbReference type="NCBI Taxonomy" id="182803"/>
    <lineage>
        <taxon>Eukaryota</taxon>
        <taxon>Metazoa</taxon>
        <taxon>Ecdysozoa</taxon>
        <taxon>Arthropoda</taxon>
        <taxon>Chelicerata</taxon>
        <taxon>Arachnida</taxon>
        <taxon>Araneae</taxon>
        <taxon>Araneomorphae</taxon>
        <taxon>Entelegynae</taxon>
        <taxon>Araneoidea</taxon>
        <taxon>Araneidae</taxon>
        <taxon>Araneus</taxon>
    </lineage>
</organism>
<proteinExistence type="predicted"/>
<sequence length="84" mass="9246">KRPPVEETANFLQALLANHGPNYLEKLFGAKARDALAPLGGVNKVAVALSGESIPLDFFYQLSTPAFLNTRRDVIQPRTFTTFL</sequence>
<dbReference type="AlphaFoldDB" id="A0A4Y2WZ92"/>
<dbReference type="InterPro" id="IPR053103">
    <property type="entry name" value="IDLSRF-like_peptide"/>
</dbReference>
<keyword evidence="2" id="KW-1185">Reference proteome</keyword>
<dbReference type="Proteomes" id="UP000499080">
    <property type="component" value="Unassembled WGS sequence"/>
</dbReference>
<protein>
    <submittedName>
        <fullName evidence="1">Prohormone-4</fullName>
    </submittedName>
</protein>
<comment type="caution">
    <text evidence="1">The sequence shown here is derived from an EMBL/GenBank/DDBJ whole genome shotgun (WGS) entry which is preliminary data.</text>
</comment>